<dbReference type="PANTHER" id="PTHR11662:SF399">
    <property type="entry name" value="FI19708P1-RELATED"/>
    <property type="match status" value="1"/>
</dbReference>
<evidence type="ECO:0000256" key="2">
    <source>
        <dbReference type="ARBA" id="ARBA00022692"/>
    </source>
</evidence>
<protein>
    <submittedName>
        <fullName evidence="7">Putative sulfoacetate transporter SauU</fullName>
    </submittedName>
</protein>
<sequence length="424" mass="45973">MPSRAWFVFGTFALSVLLYVDRACISAAKDSIVGELSLTDKQWAWVLGAFSLGYAVFQTPGGWFADKYGPRRLLTAIVVLWSVFTGLTGAAFNYASLLAARLAFGAGEAGAFPGMARAAFSWIPMQERGLVQGINFSGSRLGAALALPGVAWLLQTLGWRASFAVLMVVGIGWAVFWWLWFRDEPEQNRSVTPAELAYIQASRQQSGSVGVADGRPITTGDLMRSGRVGLLCLQYFASNFTFFFCLTHWFPHLKTKFDLGSVEAGWYASAPLVAGAIGNWFSGWLIDRLYRGGAWKLSRQVPAAAGFALATLGVLMSMQQTEVFSAVAWFCLAIFGADMTLAPSWSFCMDIGKRHSGVVSGTMNMAGNVGGFLTTLAYAYLKDWSGATSTFFYVAAGLNLVAVVCWLQLDPRSPLLDEPAEVSQ</sequence>
<dbReference type="GO" id="GO:0016020">
    <property type="term" value="C:membrane"/>
    <property type="evidence" value="ECO:0007669"/>
    <property type="project" value="UniProtKB-SubCell"/>
</dbReference>
<keyword evidence="8" id="KW-1185">Reference proteome</keyword>
<evidence type="ECO:0000256" key="4">
    <source>
        <dbReference type="ARBA" id="ARBA00023136"/>
    </source>
</evidence>
<dbReference type="Proteomes" id="UP000318995">
    <property type="component" value="Unassembled WGS sequence"/>
</dbReference>
<evidence type="ECO:0000313" key="8">
    <source>
        <dbReference type="Proteomes" id="UP000318995"/>
    </source>
</evidence>
<gene>
    <name evidence="7" type="primary">sauU</name>
    <name evidence="7" type="ORF">Pla111_20620</name>
</gene>
<keyword evidence="4 5" id="KW-0472">Membrane</keyword>
<dbReference type="CDD" id="cd17319">
    <property type="entry name" value="MFS_ExuT_GudP_like"/>
    <property type="match status" value="1"/>
</dbReference>
<dbReference type="GO" id="GO:0022857">
    <property type="term" value="F:transmembrane transporter activity"/>
    <property type="evidence" value="ECO:0007669"/>
    <property type="project" value="InterPro"/>
</dbReference>
<dbReference type="Pfam" id="PF07690">
    <property type="entry name" value="MFS_1"/>
    <property type="match status" value="1"/>
</dbReference>
<name>A0A5C5W030_9BACT</name>
<keyword evidence="3 5" id="KW-1133">Transmembrane helix</keyword>
<dbReference type="SUPFAM" id="SSF103473">
    <property type="entry name" value="MFS general substrate transporter"/>
    <property type="match status" value="1"/>
</dbReference>
<feature type="transmembrane region" description="Helical" evidence="5">
    <location>
        <begin position="265"/>
        <end position="285"/>
    </location>
</feature>
<dbReference type="Gene3D" id="1.20.1250.20">
    <property type="entry name" value="MFS general substrate transporter like domains"/>
    <property type="match status" value="2"/>
</dbReference>
<evidence type="ECO:0000313" key="7">
    <source>
        <dbReference type="EMBL" id="TWT43112.1"/>
    </source>
</evidence>
<feature type="transmembrane region" description="Helical" evidence="5">
    <location>
        <begin position="323"/>
        <end position="345"/>
    </location>
</feature>
<keyword evidence="2 5" id="KW-0812">Transmembrane</keyword>
<evidence type="ECO:0000256" key="3">
    <source>
        <dbReference type="ARBA" id="ARBA00022989"/>
    </source>
</evidence>
<comment type="subcellular location">
    <subcellularLocation>
        <location evidence="1">Membrane</location>
        <topology evidence="1">Multi-pass membrane protein</topology>
    </subcellularLocation>
</comment>
<organism evidence="7 8">
    <name type="scientific">Botrimarina hoheduenensis</name>
    <dbReference type="NCBI Taxonomy" id="2528000"/>
    <lineage>
        <taxon>Bacteria</taxon>
        <taxon>Pseudomonadati</taxon>
        <taxon>Planctomycetota</taxon>
        <taxon>Planctomycetia</taxon>
        <taxon>Pirellulales</taxon>
        <taxon>Lacipirellulaceae</taxon>
        <taxon>Botrimarina</taxon>
    </lineage>
</organism>
<feature type="transmembrane region" description="Helical" evidence="5">
    <location>
        <begin position="43"/>
        <end position="61"/>
    </location>
</feature>
<accession>A0A5C5W030</accession>
<dbReference type="InterPro" id="IPR050382">
    <property type="entry name" value="MFS_Na/Anion_cotransporter"/>
</dbReference>
<feature type="transmembrane region" description="Helical" evidence="5">
    <location>
        <begin position="163"/>
        <end position="181"/>
    </location>
</feature>
<dbReference type="PROSITE" id="PS50850">
    <property type="entry name" value="MFS"/>
    <property type="match status" value="1"/>
</dbReference>
<dbReference type="EMBL" id="SJPH01000004">
    <property type="protein sequence ID" value="TWT43112.1"/>
    <property type="molecule type" value="Genomic_DNA"/>
</dbReference>
<comment type="caution">
    <text evidence="7">The sequence shown here is derived from an EMBL/GenBank/DDBJ whole genome shotgun (WGS) entry which is preliminary data.</text>
</comment>
<evidence type="ECO:0000256" key="1">
    <source>
        <dbReference type="ARBA" id="ARBA00004141"/>
    </source>
</evidence>
<feature type="transmembrane region" description="Helical" evidence="5">
    <location>
        <begin position="357"/>
        <end position="379"/>
    </location>
</feature>
<evidence type="ECO:0000259" key="6">
    <source>
        <dbReference type="PROSITE" id="PS50850"/>
    </source>
</evidence>
<dbReference type="InterPro" id="IPR011701">
    <property type="entry name" value="MFS"/>
</dbReference>
<evidence type="ECO:0000256" key="5">
    <source>
        <dbReference type="SAM" id="Phobius"/>
    </source>
</evidence>
<dbReference type="RefSeq" id="WP_197524932.1">
    <property type="nucleotide sequence ID" value="NZ_SJPH01000004.1"/>
</dbReference>
<feature type="transmembrane region" description="Helical" evidence="5">
    <location>
        <begin position="391"/>
        <end position="409"/>
    </location>
</feature>
<dbReference type="InterPro" id="IPR036259">
    <property type="entry name" value="MFS_trans_sf"/>
</dbReference>
<dbReference type="InterPro" id="IPR020846">
    <property type="entry name" value="MFS_dom"/>
</dbReference>
<proteinExistence type="predicted"/>
<feature type="domain" description="Major facilitator superfamily (MFS) profile" evidence="6">
    <location>
        <begin position="7"/>
        <end position="414"/>
    </location>
</feature>
<feature type="transmembrane region" description="Helical" evidence="5">
    <location>
        <begin position="228"/>
        <end position="250"/>
    </location>
</feature>
<dbReference type="AlphaFoldDB" id="A0A5C5W030"/>
<dbReference type="PANTHER" id="PTHR11662">
    <property type="entry name" value="SOLUTE CARRIER FAMILY 17"/>
    <property type="match status" value="1"/>
</dbReference>
<feature type="transmembrane region" description="Helical" evidence="5">
    <location>
        <begin position="73"/>
        <end position="92"/>
    </location>
</feature>
<reference evidence="7 8" key="1">
    <citation type="submission" date="2019-02" db="EMBL/GenBank/DDBJ databases">
        <title>Deep-cultivation of Planctomycetes and their phenomic and genomic characterization uncovers novel biology.</title>
        <authorList>
            <person name="Wiegand S."/>
            <person name="Jogler M."/>
            <person name="Boedeker C."/>
            <person name="Pinto D."/>
            <person name="Vollmers J."/>
            <person name="Rivas-Marin E."/>
            <person name="Kohn T."/>
            <person name="Peeters S.H."/>
            <person name="Heuer A."/>
            <person name="Rast P."/>
            <person name="Oberbeckmann S."/>
            <person name="Bunk B."/>
            <person name="Jeske O."/>
            <person name="Meyerdierks A."/>
            <person name="Storesund J.E."/>
            <person name="Kallscheuer N."/>
            <person name="Luecker S."/>
            <person name="Lage O.M."/>
            <person name="Pohl T."/>
            <person name="Merkel B.J."/>
            <person name="Hornburger P."/>
            <person name="Mueller R.-W."/>
            <person name="Bruemmer F."/>
            <person name="Labrenz M."/>
            <person name="Spormann A.M."/>
            <person name="Op Den Camp H."/>
            <person name="Overmann J."/>
            <person name="Amann R."/>
            <person name="Jetten M.S.M."/>
            <person name="Mascher T."/>
            <person name="Medema M.H."/>
            <person name="Devos D.P."/>
            <person name="Kaster A.-K."/>
            <person name="Ovreas L."/>
            <person name="Rohde M."/>
            <person name="Galperin M.Y."/>
            <person name="Jogler C."/>
        </authorList>
    </citation>
    <scope>NUCLEOTIDE SEQUENCE [LARGE SCALE GENOMIC DNA]</scope>
    <source>
        <strain evidence="7 8">Pla111</strain>
    </source>
</reference>
<feature type="transmembrane region" description="Helical" evidence="5">
    <location>
        <begin position="297"/>
        <end position="317"/>
    </location>
</feature>